<feature type="region of interest" description="Disordered" evidence="1">
    <location>
        <begin position="240"/>
        <end position="267"/>
    </location>
</feature>
<evidence type="ECO:0000256" key="2">
    <source>
        <dbReference type="SAM" id="SignalP"/>
    </source>
</evidence>
<feature type="region of interest" description="Disordered" evidence="1">
    <location>
        <begin position="27"/>
        <end position="94"/>
    </location>
</feature>
<feature type="signal peptide" evidence="2">
    <location>
        <begin position="1"/>
        <end position="20"/>
    </location>
</feature>
<evidence type="ECO:0000313" key="3">
    <source>
        <dbReference type="EMBL" id="KAJ8867991.1"/>
    </source>
</evidence>
<feature type="compositionally biased region" description="Basic and acidic residues" evidence="1">
    <location>
        <begin position="246"/>
        <end position="266"/>
    </location>
</feature>
<feature type="region of interest" description="Disordered" evidence="1">
    <location>
        <begin position="634"/>
        <end position="681"/>
    </location>
</feature>
<feature type="chain" id="PRO_5046025790" evidence="2">
    <location>
        <begin position="21"/>
        <end position="714"/>
    </location>
</feature>
<sequence>MHDALYVSMCVWCVAWTVSGAMLDSQHSTTSHRRGSTQSDTSALVSSLTHDLSQSPTTANTRDLSPSPSPSCSSLHLRSEGSPNSTPGTPGKADQYFCCEQEAADYSPRTVTQIGTQTSPESAASGIKGHFNIGASGNKEERLSPKQNRKDRSSVSSKSRSKRAMSPASMATGRERSLTLSKEPIKSAISPSVAESLRAMFAAFLWHEGVVHDAMACASFLKFHPSLPKQGALVVTRQHGSAADAGDEKAKSELTKEQRARQRHSVEVSTAGNYLHIQPSTLETLTRSAANASANRNRAKKQHSEGVIKEESGEGSSKLTSLPETVAILPPALKSLVVLWEELSRSCLQAIIQNMVLLPSPTVSARTVKKVDKPSTGKVLASESKDFKPEKEGNSKKSGHKKKEWKPMGRVNILGEVAGSAMLGPGPSGSVERETLCELCGNMYPQPVTYHMRQAHPGCGGHAGGKGYNSGGNFCVGWAGNCGDGGVGGSSWYLVCDSCRAKYLRCRIHNKDKSGGRKNGVSRRKAGVLSSNCSSKMQSPTASSAARETHIIMKNNAMFLLELASAAGSGLPTNQQRRSFISSMPSVSENYSPPEPSGPFSPVGPFQCLQALGVYPSQQMRDDQTFLEEAFRRENGGSQMSSVGNMSSSRPTSDNLSDNESESSKARTFHRSISMGTNGVPWSRRDGEGRYIMMRRRNNSSGEMASGECCCVNL</sequence>
<evidence type="ECO:0000256" key="1">
    <source>
        <dbReference type="SAM" id="MobiDB-lite"/>
    </source>
</evidence>
<feature type="compositionally biased region" description="Basic and acidic residues" evidence="1">
    <location>
        <begin position="138"/>
        <end position="153"/>
    </location>
</feature>
<reference evidence="3 4" key="1">
    <citation type="submission" date="2023-02" db="EMBL/GenBank/DDBJ databases">
        <title>LHISI_Scaffold_Assembly.</title>
        <authorList>
            <person name="Stuart O.P."/>
            <person name="Cleave R."/>
            <person name="Magrath M.J.L."/>
            <person name="Mikheyev A.S."/>
        </authorList>
    </citation>
    <scope>NUCLEOTIDE SEQUENCE [LARGE SCALE GENOMIC DNA]</scope>
    <source>
        <strain evidence="3">Daus_M_001</strain>
        <tissue evidence="3">Leg muscle</tissue>
    </source>
</reference>
<dbReference type="PANTHER" id="PTHR45943">
    <property type="entry name" value="E3 UBIQUITIN-PROTEIN LIGASE MYCBP2"/>
    <property type="match status" value="1"/>
</dbReference>
<feature type="compositionally biased region" description="Polar residues" evidence="1">
    <location>
        <begin position="112"/>
        <end position="122"/>
    </location>
</feature>
<dbReference type="EMBL" id="JARBHB010000015">
    <property type="protein sequence ID" value="KAJ8867991.1"/>
    <property type="molecule type" value="Genomic_DNA"/>
</dbReference>
<feature type="region of interest" description="Disordered" evidence="1">
    <location>
        <begin position="514"/>
        <end position="546"/>
    </location>
</feature>
<gene>
    <name evidence="3" type="ORF">PR048_031800</name>
</gene>
<name>A0ABQ9GAC7_9NEOP</name>
<dbReference type="PANTHER" id="PTHR45943:SF1">
    <property type="entry name" value="E3 UBIQUITIN-PROTEIN LIGASE MYCBP2"/>
    <property type="match status" value="1"/>
</dbReference>
<feature type="region of interest" description="Disordered" evidence="1">
    <location>
        <begin position="112"/>
        <end position="183"/>
    </location>
</feature>
<proteinExistence type="predicted"/>
<feature type="compositionally biased region" description="Low complexity" evidence="1">
    <location>
        <begin position="154"/>
        <end position="171"/>
    </location>
</feature>
<dbReference type="Proteomes" id="UP001159363">
    <property type="component" value="Chromosome 14"/>
</dbReference>
<feature type="compositionally biased region" description="Low complexity" evidence="1">
    <location>
        <begin position="636"/>
        <end position="658"/>
    </location>
</feature>
<feature type="compositionally biased region" description="Basic and acidic residues" evidence="1">
    <location>
        <begin position="383"/>
        <end position="395"/>
    </location>
</feature>
<evidence type="ECO:0000313" key="4">
    <source>
        <dbReference type="Proteomes" id="UP001159363"/>
    </source>
</evidence>
<feature type="compositionally biased region" description="Polar residues" evidence="1">
    <location>
        <begin position="36"/>
        <end position="63"/>
    </location>
</feature>
<feature type="compositionally biased region" description="Basic and acidic residues" evidence="1">
    <location>
        <begin position="302"/>
        <end position="312"/>
    </location>
</feature>
<comment type="caution">
    <text evidence="3">The sequence shown here is derived from an EMBL/GenBank/DDBJ whole genome shotgun (WGS) entry which is preliminary data.</text>
</comment>
<protein>
    <submittedName>
        <fullName evidence="3">Uncharacterized protein</fullName>
    </submittedName>
</protein>
<feature type="compositionally biased region" description="Low complexity" evidence="1">
    <location>
        <begin position="64"/>
        <end position="76"/>
    </location>
</feature>
<organism evidence="3 4">
    <name type="scientific">Dryococelus australis</name>
    <dbReference type="NCBI Taxonomy" id="614101"/>
    <lineage>
        <taxon>Eukaryota</taxon>
        <taxon>Metazoa</taxon>
        <taxon>Ecdysozoa</taxon>
        <taxon>Arthropoda</taxon>
        <taxon>Hexapoda</taxon>
        <taxon>Insecta</taxon>
        <taxon>Pterygota</taxon>
        <taxon>Neoptera</taxon>
        <taxon>Polyneoptera</taxon>
        <taxon>Phasmatodea</taxon>
        <taxon>Verophasmatodea</taxon>
        <taxon>Anareolatae</taxon>
        <taxon>Phasmatidae</taxon>
        <taxon>Eurycanthinae</taxon>
        <taxon>Dryococelus</taxon>
    </lineage>
</organism>
<keyword evidence="2" id="KW-0732">Signal</keyword>
<feature type="compositionally biased region" description="Polar residues" evidence="1">
    <location>
        <begin position="529"/>
        <end position="546"/>
    </location>
</feature>
<feature type="region of interest" description="Disordered" evidence="1">
    <location>
        <begin position="291"/>
        <end position="317"/>
    </location>
</feature>
<accession>A0ABQ9GAC7</accession>
<feature type="region of interest" description="Disordered" evidence="1">
    <location>
        <begin position="369"/>
        <end position="405"/>
    </location>
</feature>
<keyword evidence="4" id="KW-1185">Reference proteome</keyword>